<dbReference type="PROSITE" id="PS50404">
    <property type="entry name" value="GST_NTER"/>
    <property type="match status" value="1"/>
</dbReference>
<dbReference type="EMBL" id="JAQIOY010000008">
    <property type="protein sequence ID" value="MDA7426311.1"/>
    <property type="molecule type" value="Genomic_DNA"/>
</dbReference>
<dbReference type="RefSeq" id="WP_271433664.1">
    <property type="nucleotide sequence ID" value="NZ_JAQIOY010000008.1"/>
</dbReference>
<feature type="domain" description="GST N-terminal" evidence="1">
    <location>
        <begin position="1"/>
        <end position="82"/>
    </location>
</feature>
<reference evidence="2 3" key="1">
    <citation type="submission" date="2023-01" db="EMBL/GenBank/DDBJ databases">
        <title>Thalassococcus onchidii sp. nov., isolated from a marine invertebrate from the South China Sea.</title>
        <authorList>
            <person name="Xu S."/>
            <person name="Liu Z."/>
            <person name="Xu Y."/>
        </authorList>
    </citation>
    <scope>NUCLEOTIDE SEQUENCE [LARGE SCALE GENOMIC DNA]</scope>
    <source>
        <strain evidence="2 3">KCTC 32084</strain>
    </source>
</reference>
<proteinExistence type="predicted"/>
<dbReference type="CDD" id="cd03049">
    <property type="entry name" value="GST_N_3"/>
    <property type="match status" value="1"/>
</dbReference>
<dbReference type="Proteomes" id="UP001210720">
    <property type="component" value="Unassembled WGS sequence"/>
</dbReference>
<organism evidence="2 3">
    <name type="scientific">Thalassococcus lentus</name>
    <dbReference type="NCBI Taxonomy" id="1210524"/>
    <lineage>
        <taxon>Bacteria</taxon>
        <taxon>Pseudomonadati</taxon>
        <taxon>Pseudomonadota</taxon>
        <taxon>Alphaproteobacteria</taxon>
        <taxon>Rhodobacterales</taxon>
        <taxon>Roseobacteraceae</taxon>
        <taxon>Thalassococcus</taxon>
    </lineage>
</organism>
<dbReference type="Gene3D" id="3.40.30.10">
    <property type="entry name" value="Glutaredoxin"/>
    <property type="match status" value="1"/>
</dbReference>
<dbReference type="InterPro" id="IPR036249">
    <property type="entry name" value="Thioredoxin-like_sf"/>
</dbReference>
<dbReference type="SUPFAM" id="SSF52833">
    <property type="entry name" value="Thioredoxin-like"/>
    <property type="match status" value="1"/>
</dbReference>
<dbReference type="InterPro" id="IPR036282">
    <property type="entry name" value="Glutathione-S-Trfase_C_sf"/>
</dbReference>
<dbReference type="Gene3D" id="1.20.1050.10">
    <property type="match status" value="1"/>
</dbReference>
<keyword evidence="3" id="KW-1185">Reference proteome</keyword>
<evidence type="ECO:0000259" key="1">
    <source>
        <dbReference type="PROSITE" id="PS50404"/>
    </source>
</evidence>
<evidence type="ECO:0000313" key="2">
    <source>
        <dbReference type="EMBL" id="MDA7426311.1"/>
    </source>
</evidence>
<name>A0ABT4XWJ1_9RHOB</name>
<dbReference type="InterPro" id="IPR004045">
    <property type="entry name" value="Glutathione_S-Trfase_N"/>
</dbReference>
<comment type="caution">
    <text evidence="2">The sequence shown here is derived from an EMBL/GenBank/DDBJ whole genome shotgun (WGS) entry which is preliminary data.</text>
</comment>
<accession>A0ABT4XWJ1</accession>
<dbReference type="Pfam" id="PF13410">
    <property type="entry name" value="GST_C_2"/>
    <property type="match status" value="1"/>
</dbReference>
<dbReference type="CDD" id="cd03205">
    <property type="entry name" value="GST_C_6"/>
    <property type="match status" value="1"/>
</dbReference>
<gene>
    <name evidence="2" type="ORF">PFY00_16355</name>
</gene>
<evidence type="ECO:0000313" key="3">
    <source>
        <dbReference type="Proteomes" id="UP001210720"/>
    </source>
</evidence>
<dbReference type="Pfam" id="PF13409">
    <property type="entry name" value="GST_N_2"/>
    <property type="match status" value="1"/>
</dbReference>
<sequence length="202" mass="22135">MKLHYSPTSPYVRKVMMILHETDQLADVDLADASGTPLAPADGLASANPLTKVPALERPDGCTLFDSRVICQFLDARSGAGLYPDGARRWEVMTLEALADGILDAALLMTYEVRLRPEDRQMPAFVDSQWDKIARACSAINTRWMAHLAGPLDASHIAVGCALGYVDFRHDARGWRNGNDALAAWYSEFSARDSMQATQPPA</sequence>
<protein>
    <submittedName>
        <fullName evidence="2">Glutathione S-transferase</fullName>
    </submittedName>
</protein>
<dbReference type="SUPFAM" id="SSF47616">
    <property type="entry name" value="GST C-terminal domain-like"/>
    <property type="match status" value="1"/>
</dbReference>